<evidence type="ECO:0000313" key="3">
    <source>
        <dbReference type="Proteomes" id="UP001217918"/>
    </source>
</evidence>
<dbReference type="Gene3D" id="3.40.20.10">
    <property type="entry name" value="Severin"/>
    <property type="match status" value="1"/>
</dbReference>
<dbReference type="InterPro" id="IPR029006">
    <property type="entry name" value="ADF-H/Gelsolin-like_dom_sf"/>
</dbReference>
<evidence type="ECO:0000256" key="1">
    <source>
        <dbReference type="SAM" id="MobiDB-lite"/>
    </source>
</evidence>
<proteinExistence type="predicted"/>
<protein>
    <submittedName>
        <fullName evidence="2">Uncharacterized protein</fullName>
    </submittedName>
</protein>
<dbReference type="Proteomes" id="UP001217918">
    <property type="component" value="Unassembled WGS sequence"/>
</dbReference>
<feature type="compositionally biased region" description="Low complexity" evidence="1">
    <location>
        <begin position="225"/>
        <end position="234"/>
    </location>
</feature>
<organism evidence="2 3">
    <name type="scientific">Phyllachora maydis</name>
    <dbReference type="NCBI Taxonomy" id="1825666"/>
    <lineage>
        <taxon>Eukaryota</taxon>
        <taxon>Fungi</taxon>
        <taxon>Dikarya</taxon>
        <taxon>Ascomycota</taxon>
        <taxon>Pezizomycotina</taxon>
        <taxon>Sordariomycetes</taxon>
        <taxon>Sordariomycetidae</taxon>
        <taxon>Phyllachorales</taxon>
        <taxon>Phyllachoraceae</taxon>
        <taxon>Phyllachora</taxon>
    </lineage>
</organism>
<reference evidence="2" key="1">
    <citation type="journal article" date="2023" name="Mol. Plant Microbe Interact.">
        <title>Elucidating the Obligate Nature and Biological Capacity of an Invasive Fungal Corn Pathogen.</title>
        <authorList>
            <person name="MacCready J.S."/>
            <person name="Roggenkamp E.M."/>
            <person name="Gdanetz K."/>
            <person name="Chilvers M.I."/>
        </authorList>
    </citation>
    <scope>NUCLEOTIDE SEQUENCE</scope>
    <source>
        <strain evidence="2">PM02</strain>
    </source>
</reference>
<gene>
    <name evidence="2" type="ORF">P8C59_004598</name>
</gene>
<comment type="caution">
    <text evidence="2">The sequence shown here is derived from an EMBL/GenBank/DDBJ whole genome shotgun (WGS) entry which is preliminary data.</text>
</comment>
<dbReference type="SUPFAM" id="SSF55753">
    <property type="entry name" value="Actin depolymerizing proteins"/>
    <property type="match status" value="1"/>
</dbReference>
<evidence type="ECO:0000313" key="2">
    <source>
        <dbReference type="EMBL" id="KAK2070067.1"/>
    </source>
</evidence>
<name>A0AAD9MBF7_9PEZI</name>
<dbReference type="AlphaFoldDB" id="A0AAD9MBF7"/>
<feature type="region of interest" description="Disordered" evidence="1">
    <location>
        <begin position="198"/>
        <end position="297"/>
    </location>
</feature>
<dbReference type="EMBL" id="JAQQPM010000003">
    <property type="protein sequence ID" value="KAK2070067.1"/>
    <property type="molecule type" value="Genomic_DNA"/>
</dbReference>
<sequence length="490" mass="52793">MFRPRPPAAHIRHRRLRQHRRLSGLITHHLSLPPAVRSPPRSIQAAHAAALTELGGWFLLKYASRDEIVLLGLGTGGIVEIRNNIAQHEDVSPLFGFLRYRRRSVVIKYIPEECSRLVQARCTVHFTLVCDRFAPYNTTFSISHSAELKDSKLSAAYADNTESKRGVVIQPIGINLDLAEQYKRQIVGTPSVGLASPLATPASSRSPTWPPSVHHNSTNLRLTRRVSMSMSSRRSSAEQKSPALLSVASPSGSSGLPLVPSDLSGDSDGESHTGGQSRSASASASPAGHNSGSSRAQRFIRRLSNSLNTSRKNYMPAISPTVAEGDVVEEDVAEEEAALAARHGPVNGACGGPIVAYMGDVNVQFPDSLLWKRRTLCLDSLGFLVLSTNQSSTAMSITLDGTASRSVGVKRYHMSEFRMPYTPEIEVEELPFSVVLNLVGGGELQVACDDKAGQLNVLHTLEDAHQGPNGFVRAFSKSSAASAVLLSAVP</sequence>
<feature type="compositionally biased region" description="Low complexity" evidence="1">
    <location>
        <begin position="241"/>
        <end position="261"/>
    </location>
</feature>
<feature type="compositionally biased region" description="Low complexity" evidence="1">
    <location>
        <begin position="274"/>
        <end position="294"/>
    </location>
</feature>
<keyword evidence="3" id="KW-1185">Reference proteome</keyword>
<accession>A0AAD9MBF7</accession>